<evidence type="ECO:0000259" key="7">
    <source>
        <dbReference type="Pfam" id="PF01028"/>
    </source>
</evidence>
<dbReference type="InterPro" id="IPR001631">
    <property type="entry name" value="TopoI"/>
</dbReference>
<dbReference type="Gene3D" id="3.90.15.10">
    <property type="entry name" value="Topoisomerase I, Chain A, domain 3"/>
    <property type="match status" value="1"/>
</dbReference>
<dbReference type="Gene3D" id="1.10.132.120">
    <property type="match status" value="1"/>
</dbReference>
<dbReference type="Gene3D" id="3.30.66.10">
    <property type="entry name" value="DNA topoisomerase I domain"/>
    <property type="match status" value="1"/>
</dbReference>
<protein>
    <recommendedName>
        <fullName evidence="3">DNA topoisomerase</fullName>
        <ecNumber evidence="3">5.6.2.1</ecNumber>
    </recommendedName>
</protein>
<dbReference type="InterPro" id="IPR049331">
    <property type="entry name" value="Top1B_N_bact"/>
</dbReference>
<reference evidence="10" key="2">
    <citation type="submission" date="2023-07" db="EMBL/GenBank/DDBJ databases">
        <title>Genome content predicts the carbon catabolic preferences of heterotrophic bacteria.</title>
        <authorList>
            <person name="Gralka M."/>
        </authorList>
    </citation>
    <scope>NUCLEOTIDE SEQUENCE</scope>
    <source>
        <strain evidence="10">F2M12</strain>
    </source>
</reference>
<dbReference type="GO" id="GO:0006265">
    <property type="term" value="P:DNA topological change"/>
    <property type="evidence" value="ECO:0007669"/>
    <property type="project" value="InterPro"/>
</dbReference>
<evidence type="ECO:0000313" key="12">
    <source>
        <dbReference type="Proteomes" id="UP001170717"/>
    </source>
</evidence>
<dbReference type="GeneID" id="83257524"/>
<evidence type="ECO:0000259" key="8">
    <source>
        <dbReference type="Pfam" id="PF21338"/>
    </source>
</evidence>
<sequence length="344" mass="39506">MTIGQIVDGGTPHPHLTIKRIPCGKGAYYRYTSGRKVAGQRVLRRIKSLAIPPNWKSVTISRDPKASIQAIGLDAKGRKQYLYHPDWHKQQQAEKFKRLTVFGQKVPEFREYCRTLVNGEQWTIERASALVCLLLDYTGVRIGNPQYSKENKTYGLTTLRRKHVQEATVEKVSLEYSGKHSKRRTITIDDPLLASLVCECTQLQGYSLFRYQLADGSWCDIHSEDVNAFIHEHLGDNFSCKDFRTWAASRFALQSFPDVDRYLREGRNRKWPNSLSSHVSKMLGNTPSVCRQYYIHPKLYSVFNEKSTFENLLKTLAQGNEQLCDPIERDLSTEKLLLSIISSE</sequence>
<accession>A0AAW7YXR1</accession>
<keyword evidence="4" id="KW-0799">Topoisomerase</keyword>
<evidence type="ECO:0000313" key="9">
    <source>
        <dbReference type="EMBL" id="AMJ73834.1"/>
    </source>
</evidence>
<name>A0AAW7YXR1_9ALTE</name>
<dbReference type="Pfam" id="PF01028">
    <property type="entry name" value="Topoisom_I"/>
    <property type="match status" value="1"/>
</dbReference>
<feature type="domain" description="DNA topoisomerase IB N-terminal" evidence="8">
    <location>
        <begin position="28"/>
        <end position="74"/>
    </location>
</feature>
<dbReference type="Pfam" id="PF21338">
    <property type="entry name" value="Top1B_N_bact"/>
    <property type="match status" value="1"/>
</dbReference>
<evidence type="ECO:0000313" key="11">
    <source>
        <dbReference type="Proteomes" id="UP000056750"/>
    </source>
</evidence>
<dbReference type="InterPro" id="IPR011010">
    <property type="entry name" value="DNA_brk_join_enz"/>
</dbReference>
<dbReference type="Proteomes" id="UP001170717">
    <property type="component" value="Unassembled WGS sequence"/>
</dbReference>
<dbReference type="EMBL" id="JAUOQI010000001">
    <property type="protein sequence ID" value="MDO6575818.1"/>
    <property type="molecule type" value="Genomic_DNA"/>
</dbReference>
<evidence type="ECO:0000256" key="6">
    <source>
        <dbReference type="ARBA" id="ARBA00023235"/>
    </source>
</evidence>
<comment type="catalytic activity">
    <reaction evidence="1">
        <text>ATP-independent breakage of single-stranded DNA, followed by passage and rejoining.</text>
        <dbReference type="EC" id="5.6.2.1"/>
    </reaction>
</comment>
<dbReference type="KEGG" id="asq:AVL57_07470"/>
<dbReference type="RefSeq" id="WP_057792199.1">
    <property type="nucleotide sequence ID" value="NZ_CAXIBE010000014.1"/>
</dbReference>
<keyword evidence="11" id="KW-1185">Reference proteome</keyword>
<evidence type="ECO:0000256" key="2">
    <source>
        <dbReference type="ARBA" id="ARBA00006645"/>
    </source>
</evidence>
<dbReference type="InterPro" id="IPR035447">
    <property type="entry name" value="DNA_topo_I_N_sf"/>
</dbReference>
<evidence type="ECO:0000313" key="10">
    <source>
        <dbReference type="EMBL" id="MDO6575818.1"/>
    </source>
</evidence>
<dbReference type="PROSITE" id="PS52038">
    <property type="entry name" value="TOPO_IB_2"/>
    <property type="match status" value="1"/>
</dbReference>
<evidence type="ECO:0000256" key="1">
    <source>
        <dbReference type="ARBA" id="ARBA00000213"/>
    </source>
</evidence>
<evidence type="ECO:0000256" key="3">
    <source>
        <dbReference type="ARBA" id="ARBA00012891"/>
    </source>
</evidence>
<evidence type="ECO:0000256" key="5">
    <source>
        <dbReference type="ARBA" id="ARBA00023125"/>
    </source>
</evidence>
<dbReference type="SUPFAM" id="SSF55869">
    <property type="entry name" value="DNA topoisomerase I domain"/>
    <property type="match status" value="1"/>
</dbReference>
<reference evidence="9 11" key="1">
    <citation type="submission" date="2015-12" db="EMBL/GenBank/DDBJ databases">
        <title>Intraspecies pangenome expansion in the marine bacterium Alteromonas.</title>
        <authorList>
            <person name="Lopez-Perez M."/>
            <person name="Rodriguez-Valera F."/>
        </authorList>
    </citation>
    <scope>NUCLEOTIDE SEQUENCE [LARGE SCALE GENOMIC DNA]</scope>
    <source>
        <strain evidence="9 11">LMG 21861</strain>
    </source>
</reference>
<keyword evidence="5" id="KW-0238">DNA-binding</keyword>
<feature type="domain" description="DNA topoisomerase I catalytic core eukaryotic-type" evidence="7">
    <location>
        <begin position="87"/>
        <end position="297"/>
    </location>
</feature>
<dbReference type="EC" id="5.6.2.1" evidence="3"/>
<evidence type="ECO:0000256" key="4">
    <source>
        <dbReference type="ARBA" id="ARBA00023029"/>
    </source>
</evidence>
<gene>
    <name evidence="9" type="ORF">AVL57_07470</name>
    <name evidence="10" type="ORF">Q4527_00345</name>
</gene>
<keyword evidence="6" id="KW-0413">Isomerase</keyword>
<comment type="similarity">
    <text evidence="2">Belongs to the type IB topoisomerase family.</text>
</comment>
<dbReference type="InterPro" id="IPR014711">
    <property type="entry name" value="TopoI_cat_a-hlx-sub_euk"/>
</dbReference>
<organism evidence="10 12">
    <name type="scientific">Alteromonas stellipolaris</name>
    <dbReference type="NCBI Taxonomy" id="233316"/>
    <lineage>
        <taxon>Bacteria</taxon>
        <taxon>Pseudomonadati</taxon>
        <taxon>Pseudomonadota</taxon>
        <taxon>Gammaproteobacteria</taxon>
        <taxon>Alteromonadales</taxon>
        <taxon>Alteromonadaceae</taxon>
        <taxon>Alteromonas/Salinimonas group</taxon>
        <taxon>Alteromonas</taxon>
    </lineage>
</organism>
<dbReference type="SUPFAM" id="SSF56349">
    <property type="entry name" value="DNA breaking-rejoining enzymes"/>
    <property type="match status" value="1"/>
</dbReference>
<dbReference type="AlphaFoldDB" id="A0AAW7YXR1"/>
<proteinExistence type="inferred from homology"/>
<dbReference type="GO" id="GO:0003677">
    <property type="term" value="F:DNA binding"/>
    <property type="evidence" value="ECO:0007669"/>
    <property type="project" value="UniProtKB-KW"/>
</dbReference>
<dbReference type="PRINTS" id="PR00416">
    <property type="entry name" value="EUTPISMRASEI"/>
</dbReference>
<dbReference type="EMBL" id="CP013926">
    <property type="protein sequence ID" value="AMJ73834.1"/>
    <property type="molecule type" value="Genomic_DNA"/>
</dbReference>
<dbReference type="GO" id="GO:0003917">
    <property type="term" value="F:DNA topoisomerase type I (single strand cut, ATP-independent) activity"/>
    <property type="evidence" value="ECO:0007669"/>
    <property type="project" value="UniProtKB-EC"/>
</dbReference>
<dbReference type="Proteomes" id="UP000056750">
    <property type="component" value="Chromosome"/>
</dbReference>
<dbReference type="InterPro" id="IPR013500">
    <property type="entry name" value="TopoI_cat_euk"/>
</dbReference>